<feature type="domain" description="PDZ" evidence="4">
    <location>
        <begin position="49"/>
        <end position="77"/>
    </location>
</feature>
<dbReference type="GO" id="GO:0007605">
    <property type="term" value="P:sensory perception of sound"/>
    <property type="evidence" value="ECO:0007669"/>
    <property type="project" value="TreeGrafter"/>
</dbReference>
<sequence length="99" mass="10890">MPQGSKNWWINVVSSCLRAGSTSLPGQESVIPNRKTPWTYQAQSILIPQVGDQILEVNGRSFLSIPHDEAVKLLKSSRHLIMTVKDIGRLPHARTTGSG</sequence>
<comment type="subcellular location">
    <subcellularLocation>
        <location evidence="1">Cell projection</location>
    </subcellularLocation>
</comment>
<organism evidence="5 6">
    <name type="scientific">Chloebia gouldiae</name>
    <name type="common">Gouldian finch</name>
    <name type="synonym">Erythrura gouldiae</name>
    <dbReference type="NCBI Taxonomy" id="44316"/>
    <lineage>
        <taxon>Eukaryota</taxon>
        <taxon>Metazoa</taxon>
        <taxon>Chordata</taxon>
        <taxon>Craniata</taxon>
        <taxon>Vertebrata</taxon>
        <taxon>Euteleostomi</taxon>
        <taxon>Archelosauria</taxon>
        <taxon>Archosauria</taxon>
        <taxon>Dinosauria</taxon>
        <taxon>Saurischia</taxon>
        <taxon>Theropoda</taxon>
        <taxon>Coelurosauria</taxon>
        <taxon>Aves</taxon>
        <taxon>Neognathae</taxon>
        <taxon>Neoaves</taxon>
        <taxon>Telluraves</taxon>
        <taxon>Australaves</taxon>
        <taxon>Passeriformes</taxon>
        <taxon>Passeroidea</taxon>
        <taxon>Passeridae</taxon>
        <taxon>Chloebia</taxon>
    </lineage>
</organism>
<dbReference type="EMBL" id="QUSF01000027">
    <property type="protein sequence ID" value="RLW00450.1"/>
    <property type="molecule type" value="Genomic_DNA"/>
</dbReference>
<dbReference type="Gene3D" id="2.30.42.10">
    <property type="match status" value="1"/>
</dbReference>
<dbReference type="Pfam" id="PF00595">
    <property type="entry name" value="PDZ"/>
    <property type="match status" value="1"/>
</dbReference>
<keyword evidence="2" id="KW-0677">Repeat</keyword>
<dbReference type="SUPFAM" id="SSF50156">
    <property type="entry name" value="PDZ domain-like"/>
    <property type="match status" value="1"/>
</dbReference>
<evidence type="ECO:0000313" key="5">
    <source>
        <dbReference type="EMBL" id="RLW00450.1"/>
    </source>
</evidence>
<name>A0A3L8SEE1_CHLGU</name>
<dbReference type="PANTHER" id="PTHR23116">
    <property type="entry name" value="PDZ DOMAIN CONTAINING WHIRLIN AND HARMONIN-RELATED"/>
    <property type="match status" value="1"/>
</dbReference>
<dbReference type="InterPro" id="IPR036034">
    <property type="entry name" value="PDZ_sf"/>
</dbReference>
<dbReference type="OrthoDB" id="10029564at2759"/>
<keyword evidence="3" id="KW-0966">Cell projection</keyword>
<dbReference type="GO" id="GO:0001917">
    <property type="term" value="C:photoreceptor inner segment"/>
    <property type="evidence" value="ECO:0007669"/>
    <property type="project" value="TreeGrafter"/>
</dbReference>
<dbReference type="GO" id="GO:0060088">
    <property type="term" value="P:auditory receptor cell stereocilium organization"/>
    <property type="evidence" value="ECO:0007669"/>
    <property type="project" value="TreeGrafter"/>
</dbReference>
<dbReference type="PANTHER" id="PTHR23116:SF37">
    <property type="entry name" value="WHIRLIN"/>
    <property type="match status" value="1"/>
</dbReference>
<evidence type="ECO:0000259" key="4">
    <source>
        <dbReference type="PROSITE" id="PS50106"/>
    </source>
</evidence>
<dbReference type="InterPro" id="IPR001478">
    <property type="entry name" value="PDZ"/>
</dbReference>
<dbReference type="AlphaFoldDB" id="A0A3L8SEE1"/>
<dbReference type="PROSITE" id="PS50106">
    <property type="entry name" value="PDZ"/>
    <property type="match status" value="1"/>
</dbReference>
<proteinExistence type="predicted"/>
<dbReference type="Proteomes" id="UP000276834">
    <property type="component" value="Unassembled WGS sequence"/>
</dbReference>
<reference evidence="5 6" key="1">
    <citation type="journal article" date="2018" name="Proc. R. Soc. B">
        <title>A non-coding region near Follistatin controls head colour polymorphism in the Gouldian finch.</title>
        <authorList>
            <person name="Toomey M.B."/>
            <person name="Marques C.I."/>
            <person name="Andrade P."/>
            <person name="Araujo P.M."/>
            <person name="Sabatino S."/>
            <person name="Gazda M.A."/>
            <person name="Afonso S."/>
            <person name="Lopes R.J."/>
            <person name="Corbo J.C."/>
            <person name="Carneiro M."/>
        </authorList>
    </citation>
    <scope>NUCLEOTIDE SEQUENCE [LARGE SCALE GENOMIC DNA]</scope>
    <source>
        <strain evidence="5">Red01</strain>
        <tissue evidence="5">Muscle</tissue>
    </source>
</reference>
<dbReference type="InterPro" id="IPR051844">
    <property type="entry name" value="USH2_Complex_Protein"/>
</dbReference>
<evidence type="ECO:0000256" key="2">
    <source>
        <dbReference type="ARBA" id="ARBA00022737"/>
    </source>
</evidence>
<dbReference type="GO" id="GO:0002142">
    <property type="term" value="C:stereocilia ankle link complex"/>
    <property type="evidence" value="ECO:0007669"/>
    <property type="project" value="TreeGrafter"/>
</dbReference>
<dbReference type="GO" id="GO:0032426">
    <property type="term" value="C:stereocilium tip"/>
    <property type="evidence" value="ECO:0007669"/>
    <property type="project" value="TreeGrafter"/>
</dbReference>
<evidence type="ECO:0000256" key="1">
    <source>
        <dbReference type="ARBA" id="ARBA00004316"/>
    </source>
</evidence>
<evidence type="ECO:0000256" key="3">
    <source>
        <dbReference type="ARBA" id="ARBA00023273"/>
    </source>
</evidence>
<gene>
    <name evidence="5" type="ORF">DV515_00008902</name>
</gene>
<keyword evidence="6" id="KW-1185">Reference proteome</keyword>
<accession>A0A3L8SEE1</accession>
<protein>
    <recommendedName>
        <fullName evidence="4">PDZ domain-containing protein</fullName>
    </recommendedName>
</protein>
<evidence type="ECO:0000313" key="6">
    <source>
        <dbReference type="Proteomes" id="UP000276834"/>
    </source>
</evidence>
<dbReference type="GO" id="GO:0005929">
    <property type="term" value="C:cilium"/>
    <property type="evidence" value="ECO:0007669"/>
    <property type="project" value="TreeGrafter"/>
</dbReference>
<dbReference type="GO" id="GO:0005886">
    <property type="term" value="C:plasma membrane"/>
    <property type="evidence" value="ECO:0007669"/>
    <property type="project" value="TreeGrafter"/>
</dbReference>
<comment type="caution">
    <text evidence="5">The sequence shown here is derived from an EMBL/GenBank/DDBJ whole genome shotgun (WGS) entry which is preliminary data.</text>
</comment>